<gene>
    <name evidence="1" type="ORF">S01H4_05680</name>
</gene>
<reference evidence="1" key="1">
    <citation type="journal article" date="2014" name="Front. Microbiol.">
        <title>High frequency of phylogenetically diverse reductive dehalogenase-homologous genes in deep subseafloor sedimentary metagenomes.</title>
        <authorList>
            <person name="Kawai M."/>
            <person name="Futagami T."/>
            <person name="Toyoda A."/>
            <person name="Takaki Y."/>
            <person name="Nishi S."/>
            <person name="Hori S."/>
            <person name="Arai W."/>
            <person name="Tsubouchi T."/>
            <person name="Morono Y."/>
            <person name="Uchiyama I."/>
            <person name="Ito T."/>
            <person name="Fujiyama A."/>
            <person name="Inagaki F."/>
            <person name="Takami H."/>
        </authorList>
    </citation>
    <scope>NUCLEOTIDE SEQUENCE</scope>
    <source>
        <strain evidence="1">Expedition CK06-06</strain>
    </source>
</reference>
<feature type="non-terminal residue" evidence="1">
    <location>
        <position position="1"/>
    </location>
</feature>
<comment type="caution">
    <text evidence="1">The sequence shown here is derived from an EMBL/GenBank/DDBJ whole genome shotgun (WGS) entry which is preliminary data.</text>
</comment>
<organism evidence="1">
    <name type="scientific">marine sediment metagenome</name>
    <dbReference type="NCBI Taxonomy" id="412755"/>
    <lineage>
        <taxon>unclassified sequences</taxon>
        <taxon>metagenomes</taxon>
        <taxon>ecological metagenomes</taxon>
    </lineage>
</organism>
<protein>
    <submittedName>
        <fullName evidence="1">Uncharacterized protein</fullName>
    </submittedName>
</protein>
<sequence>INKEIKGIEDALATAKIAIAAFPLKEGKKVVIRSYEKKDELLQFFKKWTVALKNKKAIFPEKYKDWFVNLSNQLTKENIEILPKLVVLINTNKKKTFFIGVSLPSFKKFLMEDKVPWIKEETIVVF</sequence>
<dbReference type="AlphaFoldDB" id="X1ASG7"/>
<proteinExistence type="predicted"/>
<dbReference type="EMBL" id="BART01001671">
    <property type="protein sequence ID" value="GAG72252.1"/>
    <property type="molecule type" value="Genomic_DNA"/>
</dbReference>
<evidence type="ECO:0000313" key="1">
    <source>
        <dbReference type="EMBL" id="GAG72252.1"/>
    </source>
</evidence>
<accession>X1ASG7</accession>
<name>X1ASG7_9ZZZZ</name>